<evidence type="ECO:0000256" key="8">
    <source>
        <dbReference type="ARBA" id="ARBA00030256"/>
    </source>
</evidence>
<evidence type="ECO:0000256" key="5">
    <source>
        <dbReference type="ARBA" id="ARBA00022695"/>
    </source>
</evidence>
<dbReference type="Proteomes" id="UP000192907">
    <property type="component" value="Unassembled WGS sequence"/>
</dbReference>
<keyword evidence="7" id="KW-0067">ATP-binding</keyword>
<accession>A0A1Y6CN27</accession>
<keyword evidence="12" id="KW-1185">Reference proteome</keyword>
<gene>
    <name evidence="11" type="ORF">SAMN06296036_13224</name>
</gene>
<keyword evidence="6" id="KW-0547">Nucleotide-binding</keyword>
<dbReference type="GO" id="GO:0005524">
    <property type="term" value="F:ATP binding"/>
    <property type="evidence" value="ECO:0007669"/>
    <property type="project" value="UniProtKB-KW"/>
</dbReference>
<evidence type="ECO:0000313" key="12">
    <source>
        <dbReference type="Proteomes" id="UP000192907"/>
    </source>
</evidence>
<evidence type="ECO:0000256" key="9">
    <source>
        <dbReference type="ARBA" id="ARBA00031812"/>
    </source>
</evidence>
<evidence type="ECO:0000256" key="3">
    <source>
        <dbReference type="ARBA" id="ARBA00022004"/>
    </source>
</evidence>
<dbReference type="STRING" id="1513793.SAMN06296036_13224"/>
<proteinExistence type="inferred from homology"/>
<evidence type="ECO:0000256" key="2">
    <source>
        <dbReference type="ARBA" id="ARBA00012391"/>
    </source>
</evidence>
<name>A0A1Y6CN27_9BACT</name>
<dbReference type="NCBIfam" id="TIGR02039">
    <property type="entry name" value="CysD"/>
    <property type="match status" value="1"/>
</dbReference>
<feature type="domain" description="Phosphoadenosine phosphosulphate reductase" evidence="10">
    <location>
        <begin position="29"/>
        <end position="252"/>
    </location>
</feature>
<dbReference type="Pfam" id="PF01507">
    <property type="entry name" value="PAPS_reduct"/>
    <property type="match status" value="1"/>
</dbReference>
<dbReference type="PIRSF" id="PIRSF002936">
    <property type="entry name" value="CysDAde_trans"/>
    <property type="match status" value="1"/>
</dbReference>
<evidence type="ECO:0000313" key="11">
    <source>
        <dbReference type="EMBL" id="SMF78105.1"/>
    </source>
</evidence>
<dbReference type="Gene3D" id="3.40.50.620">
    <property type="entry name" value="HUPs"/>
    <property type="match status" value="1"/>
</dbReference>
<sequence length="298" mass="34103">MHLNEKHLNDLEDEAIYVIREVASQFERPIMLYSVGKDSSALLHLASKAFAPGRIPFSLLHIDTGYKFPEMIAFRDRIKDHYDVDLKVYRNEEAIKDEAHPSKLGTLRCCGLLKTKALLDALKLYEVDAALGGARRDEEKSRAKERFFSFRDQHGQWDPKNQRPELWDSFNTLIHPGESLRVFPLSNWTELDIWLYIKRENIPIVPLYFSASRPMISKQGQLIPAVGRLGNHPDAVPVPSRYRTLGCAPCTGAVPSTARTLDDIIRETVEAQTSERVTRIIDYDGEASMEKKKREGYF</sequence>
<dbReference type="SUPFAM" id="SSF52402">
    <property type="entry name" value="Adenine nucleotide alpha hydrolases-like"/>
    <property type="match status" value="1"/>
</dbReference>
<dbReference type="PANTHER" id="PTHR43196">
    <property type="entry name" value="SULFATE ADENYLYLTRANSFERASE SUBUNIT 2"/>
    <property type="match status" value="1"/>
</dbReference>
<evidence type="ECO:0000256" key="7">
    <source>
        <dbReference type="ARBA" id="ARBA00022840"/>
    </source>
</evidence>
<dbReference type="GO" id="GO:0000103">
    <property type="term" value="P:sulfate assimilation"/>
    <property type="evidence" value="ECO:0007669"/>
    <property type="project" value="InterPro"/>
</dbReference>
<dbReference type="EMBL" id="FWZT01000032">
    <property type="protein sequence ID" value="SMF78105.1"/>
    <property type="molecule type" value="Genomic_DNA"/>
</dbReference>
<comment type="similarity">
    <text evidence="1">Belongs to the PAPS reductase family. CysD subfamily.</text>
</comment>
<evidence type="ECO:0000256" key="1">
    <source>
        <dbReference type="ARBA" id="ARBA00008885"/>
    </source>
</evidence>
<protein>
    <recommendedName>
        <fullName evidence="3">Sulfate adenylyltransferase subunit 2</fullName>
        <ecNumber evidence="2">2.7.7.4</ecNumber>
    </recommendedName>
    <alternativeName>
        <fullName evidence="8">ATP-sulfurylase small subunit</fullName>
    </alternativeName>
    <alternativeName>
        <fullName evidence="9">Sulfate adenylate transferase</fullName>
    </alternativeName>
</protein>
<reference evidence="12" key="1">
    <citation type="submission" date="2017-04" db="EMBL/GenBank/DDBJ databases">
        <authorList>
            <person name="Varghese N."/>
            <person name="Submissions S."/>
        </authorList>
    </citation>
    <scope>NUCLEOTIDE SEQUENCE [LARGE SCALE GENOMIC DNA]</scope>
    <source>
        <strain evidence="12">RKEM611</strain>
    </source>
</reference>
<dbReference type="InterPro" id="IPR014729">
    <property type="entry name" value="Rossmann-like_a/b/a_fold"/>
</dbReference>
<organism evidence="11 12">
    <name type="scientific">Pseudobacteriovorax antillogorgiicola</name>
    <dbReference type="NCBI Taxonomy" id="1513793"/>
    <lineage>
        <taxon>Bacteria</taxon>
        <taxon>Pseudomonadati</taxon>
        <taxon>Bdellovibrionota</taxon>
        <taxon>Oligoflexia</taxon>
        <taxon>Oligoflexales</taxon>
        <taxon>Pseudobacteriovoracaceae</taxon>
        <taxon>Pseudobacteriovorax</taxon>
    </lineage>
</organism>
<dbReference type="RefSeq" id="WP_132325294.1">
    <property type="nucleotide sequence ID" value="NZ_FWZT01000032.1"/>
</dbReference>
<keyword evidence="4 11" id="KW-0808">Transferase</keyword>
<dbReference type="InterPro" id="IPR011784">
    <property type="entry name" value="SO4_adenylTrfase_ssu"/>
</dbReference>
<dbReference type="InterPro" id="IPR002500">
    <property type="entry name" value="PAPS_reduct_dom"/>
</dbReference>
<dbReference type="NCBIfam" id="NF003587">
    <property type="entry name" value="PRK05253.1"/>
    <property type="match status" value="1"/>
</dbReference>
<keyword evidence="5 11" id="KW-0548">Nucleotidyltransferase</keyword>
<dbReference type="AlphaFoldDB" id="A0A1Y6CN27"/>
<dbReference type="PANTHER" id="PTHR43196:SF1">
    <property type="entry name" value="SULFATE ADENYLYLTRANSFERASE SUBUNIT 2"/>
    <property type="match status" value="1"/>
</dbReference>
<dbReference type="EC" id="2.7.7.4" evidence="2"/>
<evidence type="ECO:0000256" key="6">
    <source>
        <dbReference type="ARBA" id="ARBA00022741"/>
    </source>
</evidence>
<dbReference type="GO" id="GO:0004781">
    <property type="term" value="F:sulfate adenylyltransferase (ATP) activity"/>
    <property type="evidence" value="ECO:0007669"/>
    <property type="project" value="UniProtKB-EC"/>
</dbReference>
<dbReference type="OrthoDB" id="9772604at2"/>
<evidence type="ECO:0000256" key="4">
    <source>
        <dbReference type="ARBA" id="ARBA00022679"/>
    </source>
</evidence>
<evidence type="ECO:0000259" key="10">
    <source>
        <dbReference type="Pfam" id="PF01507"/>
    </source>
</evidence>
<dbReference type="InterPro" id="IPR050128">
    <property type="entry name" value="Sulfate_adenylyltrnsfr_sub2"/>
</dbReference>